<accession>A0AA88EFA2</accession>
<protein>
    <submittedName>
        <fullName evidence="2">Uncharacterized protein</fullName>
    </submittedName>
</protein>
<feature type="region of interest" description="Disordered" evidence="1">
    <location>
        <begin position="1"/>
        <end position="20"/>
    </location>
</feature>
<name>A0AA88EFA2_FICCA</name>
<feature type="region of interest" description="Disordered" evidence="1">
    <location>
        <begin position="87"/>
        <end position="106"/>
    </location>
</feature>
<evidence type="ECO:0000313" key="3">
    <source>
        <dbReference type="Proteomes" id="UP001187192"/>
    </source>
</evidence>
<evidence type="ECO:0000256" key="1">
    <source>
        <dbReference type="SAM" id="MobiDB-lite"/>
    </source>
</evidence>
<dbReference type="EMBL" id="BTGU01011964">
    <property type="protein sequence ID" value="GMN73508.1"/>
    <property type="molecule type" value="Genomic_DNA"/>
</dbReference>
<sequence length="106" mass="11294">MSTMRTPMLKPPACKSYGPNGLVPRVPGSASYQALGGGWTVMIDCKPGIRWYTTVRSSRVVPGHAPIPGTRQTSVRWWNLVGTVVSDEGSSGQIKPGQKDPTQAVG</sequence>
<comment type="caution">
    <text evidence="2">The sequence shown here is derived from an EMBL/GenBank/DDBJ whole genome shotgun (WGS) entry which is preliminary data.</text>
</comment>
<reference evidence="2" key="1">
    <citation type="submission" date="2023-07" db="EMBL/GenBank/DDBJ databases">
        <title>draft genome sequence of fig (Ficus carica).</title>
        <authorList>
            <person name="Takahashi T."/>
            <person name="Nishimura K."/>
        </authorList>
    </citation>
    <scope>NUCLEOTIDE SEQUENCE</scope>
</reference>
<dbReference type="Proteomes" id="UP001187192">
    <property type="component" value="Unassembled WGS sequence"/>
</dbReference>
<keyword evidence="3" id="KW-1185">Reference proteome</keyword>
<dbReference type="AlphaFoldDB" id="A0AA88EFA2"/>
<gene>
    <name evidence="2" type="ORF">TIFTF001_053039</name>
</gene>
<proteinExistence type="predicted"/>
<evidence type="ECO:0000313" key="2">
    <source>
        <dbReference type="EMBL" id="GMN73508.1"/>
    </source>
</evidence>
<organism evidence="2 3">
    <name type="scientific">Ficus carica</name>
    <name type="common">Common fig</name>
    <dbReference type="NCBI Taxonomy" id="3494"/>
    <lineage>
        <taxon>Eukaryota</taxon>
        <taxon>Viridiplantae</taxon>
        <taxon>Streptophyta</taxon>
        <taxon>Embryophyta</taxon>
        <taxon>Tracheophyta</taxon>
        <taxon>Spermatophyta</taxon>
        <taxon>Magnoliopsida</taxon>
        <taxon>eudicotyledons</taxon>
        <taxon>Gunneridae</taxon>
        <taxon>Pentapetalae</taxon>
        <taxon>rosids</taxon>
        <taxon>fabids</taxon>
        <taxon>Rosales</taxon>
        <taxon>Moraceae</taxon>
        <taxon>Ficeae</taxon>
        <taxon>Ficus</taxon>
    </lineage>
</organism>